<feature type="domain" description="Protein kinase G tetratricopeptide repeat containing" evidence="2">
    <location>
        <begin position="7"/>
        <end position="123"/>
    </location>
</feature>
<dbReference type="Proteomes" id="UP000198644">
    <property type="component" value="Unassembled WGS sequence"/>
</dbReference>
<dbReference type="InterPro" id="IPR011990">
    <property type="entry name" value="TPR-like_helical_dom_sf"/>
</dbReference>
<keyword evidence="1" id="KW-0812">Transmembrane</keyword>
<evidence type="ECO:0000256" key="1">
    <source>
        <dbReference type="SAM" id="Phobius"/>
    </source>
</evidence>
<dbReference type="RefSeq" id="WP_092008441.1">
    <property type="nucleotide sequence ID" value="NZ_FOYW01000001.1"/>
</dbReference>
<gene>
    <name evidence="3" type="ORF">SAMN05216203_0185</name>
</gene>
<dbReference type="STRING" id="650891.SAMN05216203_0185"/>
<sequence length="222" mass="24030">MNDEIFMTARDLLKQGAVADVRRLLASLQNEEATDARVSYLSGVCDFRESDFEKAERHFRDAVSLDGLFVEPRYYIGLCLERCNRFEEARIEYMTVLAMQPDHTGAIWKLAADSSAEGTTGAAPAGDVRRETPVRNQAAASEAESRLVDEGLAKGIYTDRKSKVVYFVEIGFIFAITFVIAGGIAGVLTNLASGNIAIAAIVGLVVGTLAGVVNAGSIKRFK</sequence>
<evidence type="ECO:0000313" key="3">
    <source>
        <dbReference type="EMBL" id="SFR42477.1"/>
    </source>
</evidence>
<dbReference type="OrthoDB" id="505534at2"/>
<dbReference type="InterPro" id="IPR031636">
    <property type="entry name" value="PknG_TPR"/>
</dbReference>
<protein>
    <submittedName>
        <fullName evidence="3">Protein kinase G tetratricopeptide repeat-containing protein</fullName>
    </submittedName>
</protein>
<keyword evidence="3" id="KW-0418">Kinase</keyword>
<keyword evidence="1" id="KW-0472">Membrane</keyword>
<evidence type="ECO:0000259" key="2">
    <source>
        <dbReference type="Pfam" id="PF16918"/>
    </source>
</evidence>
<name>A0A1I6GK95_9GAMM</name>
<accession>A0A1I6GK95</accession>
<evidence type="ECO:0000313" key="4">
    <source>
        <dbReference type="Proteomes" id="UP000198644"/>
    </source>
</evidence>
<dbReference type="AlphaFoldDB" id="A0A1I6GK95"/>
<reference evidence="3 4" key="1">
    <citation type="submission" date="2016-10" db="EMBL/GenBank/DDBJ databases">
        <authorList>
            <person name="de Groot N.N."/>
        </authorList>
    </citation>
    <scope>NUCLEOTIDE SEQUENCE [LARGE SCALE GENOMIC DNA]</scope>
    <source>
        <strain evidence="3 4">CGMCC 1.9167</strain>
    </source>
</reference>
<organism evidence="3 4">
    <name type="scientific">Marinobacter daqiaonensis</name>
    <dbReference type="NCBI Taxonomy" id="650891"/>
    <lineage>
        <taxon>Bacteria</taxon>
        <taxon>Pseudomonadati</taxon>
        <taxon>Pseudomonadota</taxon>
        <taxon>Gammaproteobacteria</taxon>
        <taxon>Pseudomonadales</taxon>
        <taxon>Marinobacteraceae</taxon>
        <taxon>Marinobacter</taxon>
    </lineage>
</organism>
<dbReference type="SUPFAM" id="SSF48452">
    <property type="entry name" value="TPR-like"/>
    <property type="match status" value="1"/>
</dbReference>
<keyword evidence="4" id="KW-1185">Reference proteome</keyword>
<feature type="transmembrane region" description="Helical" evidence="1">
    <location>
        <begin position="164"/>
        <end position="188"/>
    </location>
</feature>
<dbReference type="Gene3D" id="1.25.40.10">
    <property type="entry name" value="Tetratricopeptide repeat domain"/>
    <property type="match status" value="1"/>
</dbReference>
<dbReference type="Pfam" id="PF16918">
    <property type="entry name" value="PknG_TPR"/>
    <property type="match status" value="1"/>
</dbReference>
<keyword evidence="1" id="KW-1133">Transmembrane helix</keyword>
<dbReference type="GO" id="GO:0016301">
    <property type="term" value="F:kinase activity"/>
    <property type="evidence" value="ECO:0007669"/>
    <property type="project" value="UniProtKB-KW"/>
</dbReference>
<proteinExistence type="predicted"/>
<keyword evidence="3" id="KW-0808">Transferase</keyword>
<dbReference type="EMBL" id="FOYW01000001">
    <property type="protein sequence ID" value="SFR42477.1"/>
    <property type="molecule type" value="Genomic_DNA"/>
</dbReference>
<feature type="transmembrane region" description="Helical" evidence="1">
    <location>
        <begin position="194"/>
        <end position="216"/>
    </location>
</feature>